<dbReference type="PANTHER" id="PTHR43861">
    <property type="entry name" value="TRANS-ACONITATE 2-METHYLTRANSFERASE-RELATED"/>
    <property type="match status" value="1"/>
</dbReference>
<keyword evidence="1" id="KW-0489">Methyltransferase</keyword>
<name>A0ABX8UJK9_9BURK</name>
<dbReference type="InterPro" id="IPR029063">
    <property type="entry name" value="SAM-dependent_MTases_sf"/>
</dbReference>
<dbReference type="CDD" id="cd02440">
    <property type="entry name" value="AdoMet_MTases"/>
    <property type="match status" value="1"/>
</dbReference>
<keyword evidence="1" id="KW-0808">Transferase</keyword>
<gene>
    <name evidence="1" type="ORF">KZJ38_01870</name>
</gene>
<protein>
    <submittedName>
        <fullName evidence="1">Class I SAM-dependent methyltransferase</fullName>
    </submittedName>
</protein>
<reference evidence="1 2" key="1">
    <citation type="submission" date="2021-07" db="EMBL/GenBank/DDBJ databases">
        <title>Paraburkholderia edwinii protects Aspergillus sp. from phenazines by acting as a toxin sponge.</title>
        <authorList>
            <person name="Dahlstrom K.M."/>
            <person name="Newman D.K."/>
        </authorList>
    </citation>
    <scope>NUCLEOTIDE SEQUENCE [LARGE SCALE GENOMIC DNA]</scope>
    <source>
        <strain evidence="1 2">Pe01</strain>
    </source>
</reference>
<dbReference type="GO" id="GO:0008168">
    <property type="term" value="F:methyltransferase activity"/>
    <property type="evidence" value="ECO:0007669"/>
    <property type="project" value="UniProtKB-KW"/>
</dbReference>
<dbReference type="SUPFAM" id="SSF53756">
    <property type="entry name" value="UDP-Glycosyltransferase/glycogen phosphorylase"/>
    <property type="match status" value="1"/>
</dbReference>
<sequence length="681" mass="74924">MKQKAIITLLWGKHFGALEQFLQMHEPMAVIASLPTLSPQMQAAIAQTGCTLVSLDGFLQEAGALQTVNDETQRVLGTFERHIQQQPDLCGFAAEAADKLRPIVFESVRDDLPATVQLLECLKRAAEQYDIALLATNEDMMRVGKTATAWARAQGIPSVHLAHSIALIDPYTVHNELIADKLVVYGQRGMEGYRDLGVAEDRLVAAGNPAWDCYATLRKQKPACRQQLNTKYGLKAELPLVVFGTTWAANLSAHCIEDIFDASVAAFIVACQKLKEAGVKVNAVIKDRPSNAQFGATRCAEILAELGVPAEGYFYASDDTELFAAGADVLVAVDSNYLVEGMLAHTPVVNLMNTSGMLMGPCFEAETGVVEVEAHELASALHQILTSRELRTSLVQLGQKRTAYYNHNDGDGMASVRVAQVLAGTAMGLAPRSQRYVWQQYLDVESGEIAEGYHTPGRPNLVAMYSNNPSTVIDIGCAAGSTAALIKQRFPSSRVWGIEMNRAAAQVASSKIDRVLVGKFEDFDLEREGIAKGTLDGVLLADVLEHMYNPWDVMVKLRPYMSPTGQLVLSIPNVRNLMLMDDLSKGKWTYASSGLLDITHIRFFTLNEIVKFCNETGYRIVRTEHAIDGRLQGIWNQYQSHTTPIEVNMERIKLKDVTRGELLELCTIQFLLLLEKDPLHG</sequence>
<dbReference type="PANTHER" id="PTHR43861:SF6">
    <property type="entry name" value="METHYLTRANSFERASE TYPE 11"/>
    <property type="match status" value="1"/>
</dbReference>
<dbReference type="EMBL" id="CP080095">
    <property type="protein sequence ID" value="QYD69164.1"/>
    <property type="molecule type" value="Genomic_DNA"/>
</dbReference>
<keyword evidence="2" id="KW-1185">Reference proteome</keyword>
<evidence type="ECO:0000313" key="1">
    <source>
        <dbReference type="EMBL" id="QYD69164.1"/>
    </source>
</evidence>
<dbReference type="RefSeq" id="WP_219798534.1">
    <property type="nucleotide sequence ID" value="NZ_CP080095.1"/>
</dbReference>
<dbReference type="GO" id="GO:0032259">
    <property type="term" value="P:methylation"/>
    <property type="evidence" value="ECO:0007669"/>
    <property type="project" value="UniProtKB-KW"/>
</dbReference>
<dbReference type="Proteomes" id="UP000826462">
    <property type="component" value="Chromosome 1"/>
</dbReference>
<proteinExistence type="predicted"/>
<accession>A0ABX8UJK9</accession>
<dbReference type="Gene3D" id="3.40.50.150">
    <property type="entry name" value="Vaccinia Virus protein VP39"/>
    <property type="match status" value="1"/>
</dbReference>
<evidence type="ECO:0000313" key="2">
    <source>
        <dbReference type="Proteomes" id="UP000826462"/>
    </source>
</evidence>
<dbReference type="SUPFAM" id="SSF53335">
    <property type="entry name" value="S-adenosyl-L-methionine-dependent methyltransferases"/>
    <property type="match status" value="1"/>
</dbReference>
<organism evidence="1 2">
    <name type="scientific">Paraburkholderia edwinii</name>
    <dbReference type="NCBI Taxonomy" id="2861782"/>
    <lineage>
        <taxon>Bacteria</taxon>
        <taxon>Pseudomonadati</taxon>
        <taxon>Pseudomonadota</taxon>
        <taxon>Betaproteobacteria</taxon>
        <taxon>Burkholderiales</taxon>
        <taxon>Burkholderiaceae</taxon>
        <taxon>Paraburkholderia</taxon>
    </lineage>
</organism>
<dbReference type="Pfam" id="PF13489">
    <property type="entry name" value="Methyltransf_23"/>
    <property type="match status" value="1"/>
</dbReference>